<feature type="transmembrane region" description="Helical" evidence="2">
    <location>
        <begin position="15"/>
        <end position="34"/>
    </location>
</feature>
<comment type="caution">
    <text evidence="3">The sequence shown here is derived from an EMBL/GenBank/DDBJ whole genome shotgun (WGS) entry which is preliminary data.</text>
</comment>
<keyword evidence="2" id="KW-0812">Transmembrane</keyword>
<feature type="compositionally biased region" description="Polar residues" evidence="1">
    <location>
        <begin position="85"/>
        <end position="113"/>
    </location>
</feature>
<proteinExistence type="predicted"/>
<keyword evidence="2" id="KW-0472">Membrane</keyword>
<evidence type="ECO:0000256" key="1">
    <source>
        <dbReference type="SAM" id="MobiDB-lite"/>
    </source>
</evidence>
<keyword evidence="4" id="KW-1185">Reference proteome</keyword>
<dbReference type="Proteomes" id="UP000054526">
    <property type="component" value="Unassembled WGS sequence"/>
</dbReference>
<name>A0ABR5A2U8_9BACL</name>
<dbReference type="RefSeq" id="WP_041064204.1">
    <property type="nucleotide sequence ID" value="NZ_JXAL01000022.1"/>
</dbReference>
<accession>A0ABR5A2U8</accession>
<organism evidence="3 4">
    <name type="scientific">Cohnella kolymensis</name>
    <dbReference type="NCBI Taxonomy" id="1590652"/>
    <lineage>
        <taxon>Bacteria</taxon>
        <taxon>Bacillati</taxon>
        <taxon>Bacillota</taxon>
        <taxon>Bacilli</taxon>
        <taxon>Bacillales</taxon>
        <taxon>Paenibacillaceae</taxon>
        <taxon>Cohnella</taxon>
    </lineage>
</organism>
<evidence type="ECO:0000256" key="2">
    <source>
        <dbReference type="SAM" id="Phobius"/>
    </source>
</evidence>
<sequence>MTKPRRKRPKLQNRYLLMSALLVMGVFTVLYIDIRSTSEMLVSQDPESTSTSEVTPQNVPSNNASSDPPQTSKSLEQHDHPTMATRFTESPTSDDTPNSYSKQEPIFTENQTSAKSEIDNLYESEINWLRSECQSKSNQLLQKMINEVKSNEEVTIKTLQSKFLGQLLIAEAGCDGSFQTILNKATADYQEAGIPVTDMPAWKSQYQKEKAAVRASAIAQLASAIK</sequence>
<feature type="region of interest" description="Disordered" evidence="1">
    <location>
        <begin position="43"/>
        <end position="113"/>
    </location>
</feature>
<evidence type="ECO:0000313" key="4">
    <source>
        <dbReference type="Proteomes" id="UP000054526"/>
    </source>
</evidence>
<feature type="compositionally biased region" description="Polar residues" evidence="1">
    <location>
        <begin position="43"/>
        <end position="74"/>
    </location>
</feature>
<gene>
    <name evidence="3" type="ORF">SD71_13815</name>
</gene>
<keyword evidence="2" id="KW-1133">Transmembrane helix</keyword>
<protein>
    <submittedName>
        <fullName evidence="3">Uncharacterized protein</fullName>
    </submittedName>
</protein>
<evidence type="ECO:0000313" key="3">
    <source>
        <dbReference type="EMBL" id="KIL35387.1"/>
    </source>
</evidence>
<reference evidence="3 4" key="1">
    <citation type="submission" date="2014-12" db="EMBL/GenBank/DDBJ databases">
        <title>Draft genome sequence of Cohnella kolymensis strain B-2846.</title>
        <authorList>
            <person name="Karlyshev A.V."/>
            <person name="Kudryashova E.B."/>
        </authorList>
    </citation>
    <scope>NUCLEOTIDE SEQUENCE [LARGE SCALE GENOMIC DNA]</scope>
    <source>
        <strain evidence="3 4">VKM B-2846</strain>
    </source>
</reference>
<dbReference type="EMBL" id="JXAL01000022">
    <property type="protein sequence ID" value="KIL35387.1"/>
    <property type="molecule type" value="Genomic_DNA"/>
</dbReference>